<feature type="region of interest" description="Disordered" evidence="1">
    <location>
        <begin position="420"/>
        <end position="440"/>
    </location>
</feature>
<evidence type="ECO:0000313" key="2">
    <source>
        <dbReference type="EMBL" id="KAL5112661.1"/>
    </source>
</evidence>
<feature type="compositionally biased region" description="Polar residues" evidence="1">
    <location>
        <begin position="371"/>
        <end position="386"/>
    </location>
</feature>
<accession>A0ABR4QSS9</accession>
<evidence type="ECO:0000256" key="1">
    <source>
        <dbReference type="SAM" id="MobiDB-lite"/>
    </source>
</evidence>
<evidence type="ECO:0008006" key="4">
    <source>
        <dbReference type="Google" id="ProtNLM"/>
    </source>
</evidence>
<gene>
    <name evidence="2" type="ORF">TcWFU_008129</name>
</gene>
<protein>
    <recommendedName>
        <fullName evidence="4">Surface protein PspC</fullName>
    </recommendedName>
</protein>
<evidence type="ECO:0000313" key="3">
    <source>
        <dbReference type="Proteomes" id="UP001651158"/>
    </source>
</evidence>
<feature type="compositionally biased region" description="Basic and acidic residues" evidence="1">
    <location>
        <begin position="361"/>
        <end position="370"/>
    </location>
</feature>
<reference evidence="2 3" key="1">
    <citation type="journal article" date="2022" name="Front. Cell. Infect. Microbiol.">
        <title>The Genomes of Two Strains of Taenia crassiceps the Animal Model for the Study of Human Cysticercosis.</title>
        <authorList>
            <person name="Bobes R.J."/>
            <person name="Estrada K."/>
            <person name="Rios-Valencia D.G."/>
            <person name="Calderon-Gallegos A."/>
            <person name="de la Torre P."/>
            <person name="Carrero J.C."/>
            <person name="Sanchez-Flores A."/>
            <person name="Laclette J.P."/>
        </authorList>
    </citation>
    <scope>NUCLEOTIDE SEQUENCE [LARGE SCALE GENOMIC DNA]</scope>
    <source>
        <strain evidence="2">WFUcys</strain>
    </source>
</reference>
<proteinExistence type="predicted"/>
<name>A0ABR4QSS9_9CEST</name>
<feature type="region of interest" description="Disordered" evidence="1">
    <location>
        <begin position="134"/>
        <end position="167"/>
    </location>
</feature>
<feature type="region of interest" description="Disordered" evidence="1">
    <location>
        <begin position="361"/>
        <end position="386"/>
    </location>
</feature>
<keyword evidence="3" id="KW-1185">Reference proteome</keyword>
<dbReference type="EMBL" id="JAKROA010000001">
    <property type="protein sequence ID" value="KAL5112661.1"/>
    <property type="molecule type" value="Genomic_DNA"/>
</dbReference>
<sequence length="448" mass="49460">MPGIASSCRLRSAVPPDRDVRYFEMTTVAKHSGLTDISGNVEELRKSLPHVDLQTGLKNRVVRRDPIAGLGDLPKEHCDFGKPKTSHQNKKNFNKTLLSWDADTAALLPKPGKNSTKGDSSLARNPIALTGNLGEEVDSLRCTSRPRKSSTRGPQRDPISGKGDFGEREWDPIWKYNGRARRARSSTAVRCNPLTGENAKTFAITTEERQSCCLTPKTPRSTRNVITGENCTNFDISQEMKPCGPRRHSEVGKNTITGENCSTYDVNVENTKTGRARARARSESKRINPLTGENVTAFTISKEEKNRATKPYVYSNTVTGENRPSYKISPIERNVTARPNTAPSNPLLGENTQHYKYRVGEKETTTKTRDISSPLTGEGSRGSTYSISVEERRRKTVNTNNSRNVLTGENCNTYQICQEMRSERKSSAPPTSRGGSGGTYNILTGAVC</sequence>
<comment type="caution">
    <text evidence="2">The sequence shown here is derived from an EMBL/GenBank/DDBJ whole genome shotgun (WGS) entry which is preliminary data.</text>
</comment>
<organism evidence="2 3">
    <name type="scientific">Taenia crassiceps</name>
    <dbReference type="NCBI Taxonomy" id="6207"/>
    <lineage>
        <taxon>Eukaryota</taxon>
        <taxon>Metazoa</taxon>
        <taxon>Spiralia</taxon>
        <taxon>Lophotrochozoa</taxon>
        <taxon>Platyhelminthes</taxon>
        <taxon>Cestoda</taxon>
        <taxon>Eucestoda</taxon>
        <taxon>Cyclophyllidea</taxon>
        <taxon>Taeniidae</taxon>
        <taxon>Taenia</taxon>
    </lineage>
</organism>
<dbReference type="Proteomes" id="UP001651158">
    <property type="component" value="Unassembled WGS sequence"/>
</dbReference>